<reference evidence="1 2" key="1">
    <citation type="submission" date="2016-10" db="EMBL/GenBank/DDBJ databases">
        <authorList>
            <person name="de Groot N.N."/>
        </authorList>
    </citation>
    <scope>NUCLEOTIDE SEQUENCE [LARGE SCALE GENOMIC DNA]</scope>
    <source>
        <strain evidence="1 2">CGMCC 1.7056</strain>
    </source>
</reference>
<dbReference type="EMBL" id="FOLB01000004">
    <property type="protein sequence ID" value="SFC17773.1"/>
    <property type="molecule type" value="Genomic_DNA"/>
</dbReference>
<evidence type="ECO:0000313" key="1">
    <source>
        <dbReference type="EMBL" id="SFC17773.1"/>
    </source>
</evidence>
<gene>
    <name evidence="1" type="ORF">SAMN04487968_104152</name>
</gene>
<accession>A0A1I1H8G9</accession>
<sequence length="257" mass="28155">MYDDYDDYDDYGGREAAGASSWYGDRRPDREEVVHLCPECRDLMGAVVGYARSLPEPRREPDWSRALRWLDSVCGGRDAVLGLDTVPLADDGLELPDGLPPGHRQRLESCLVLLDATARQFFDEETGIALRRGLVRLHERAPGVVTGTRSASLLTLGVVWAVGHANGQLFPRGVVTEKELKPYLNATQGGSTIGAKVRDALAGPFGWSPVDRPWSYGGQSRDLLPLGHADLLVSSVRRQLLGVRERALAAQVREEVA</sequence>
<dbReference type="AlphaFoldDB" id="A0A1I1H8G9"/>
<evidence type="ECO:0000313" key="2">
    <source>
        <dbReference type="Proteomes" id="UP000198832"/>
    </source>
</evidence>
<protein>
    <submittedName>
        <fullName evidence="1">Uncharacterized protein</fullName>
    </submittedName>
</protein>
<organism evidence="1 2">
    <name type="scientific">Nocardioides terrae</name>
    <dbReference type="NCBI Taxonomy" id="574651"/>
    <lineage>
        <taxon>Bacteria</taxon>
        <taxon>Bacillati</taxon>
        <taxon>Actinomycetota</taxon>
        <taxon>Actinomycetes</taxon>
        <taxon>Propionibacteriales</taxon>
        <taxon>Nocardioidaceae</taxon>
        <taxon>Nocardioides</taxon>
    </lineage>
</organism>
<name>A0A1I1H8G9_9ACTN</name>
<proteinExistence type="predicted"/>
<keyword evidence="2" id="KW-1185">Reference proteome</keyword>
<dbReference type="STRING" id="574651.SAMN04487968_104152"/>
<dbReference type="OrthoDB" id="3770211at2"/>
<dbReference type="Proteomes" id="UP000198832">
    <property type="component" value="Unassembled WGS sequence"/>
</dbReference>
<dbReference type="RefSeq" id="WP_091121888.1">
    <property type="nucleotide sequence ID" value="NZ_FOLB01000004.1"/>
</dbReference>